<proteinExistence type="predicted"/>
<dbReference type="AlphaFoldDB" id="A0A0U5JF96"/>
<evidence type="ECO:0000313" key="2">
    <source>
        <dbReference type="Proteomes" id="UP000069902"/>
    </source>
</evidence>
<dbReference type="EMBL" id="LN879502">
    <property type="protein sequence ID" value="CUI17498.1"/>
    <property type="molecule type" value="Genomic_DNA"/>
</dbReference>
<evidence type="ECO:0000313" key="1">
    <source>
        <dbReference type="EMBL" id="CUI17498.1"/>
    </source>
</evidence>
<protein>
    <submittedName>
        <fullName evidence="1">Uncharacterized protein</fullName>
    </submittedName>
</protein>
<dbReference type="PATRIC" id="fig|389348.3.peg.2123"/>
<gene>
    <name evidence="1" type="ORF">PNK_1893</name>
</gene>
<dbReference type="RefSeq" id="WP_059061686.1">
    <property type="nucleotide sequence ID" value="NZ_LN879502.1"/>
</dbReference>
<dbReference type="KEGG" id="pnl:PNK_1893"/>
<dbReference type="InParanoid" id="A0A0U5JF96"/>
<accession>A0A0U5JF96</accession>
<sequence length="146" mass="16854">MKSLQYYIEQMTQLLADLVQNAQKLRDVSLQVISEEELSPLQKHQQELLGKLEQADSSMQRYYPNQLDSTTHQLFHNQLHAFHLLNQEFIQNLNASHGLIQFELRHLRGNEGENEIQDLPPMIHLNKVLPSPSGTQTVDAQKSKKS</sequence>
<reference evidence="2" key="1">
    <citation type="submission" date="2015-09" db="EMBL/GenBank/DDBJ databases">
        <authorList>
            <person name="Bertelli C."/>
        </authorList>
    </citation>
    <scope>NUCLEOTIDE SEQUENCE [LARGE SCALE GENOMIC DNA]</scope>
    <source>
        <strain evidence="2">KNic</strain>
    </source>
</reference>
<keyword evidence="2" id="KW-1185">Reference proteome</keyword>
<dbReference type="Proteomes" id="UP000069902">
    <property type="component" value="Chromosome cPNK"/>
</dbReference>
<name>A0A0U5JF96_9BACT</name>
<organism evidence="1 2">
    <name type="scientific">Candidatus Protochlamydia naegleriophila</name>
    <dbReference type="NCBI Taxonomy" id="389348"/>
    <lineage>
        <taxon>Bacteria</taxon>
        <taxon>Pseudomonadati</taxon>
        <taxon>Chlamydiota</taxon>
        <taxon>Chlamydiia</taxon>
        <taxon>Parachlamydiales</taxon>
        <taxon>Parachlamydiaceae</taxon>
        <taxon>Candidatus Protochlamydia</taxon>
    </lineage>
</organism>